<dbReference type="EMBL" id="JAACXV010013028">
    <property type="protein sequence ID" value="KAF7274194.1"/>
    <property type="molecule type" value="Genomic_DNA"/>
</dbReference>
<organism evidence="1 2">
    <name type="scientific">Rhynchophorus ferrugineus</name>
    <name type="common">Red palm weevil</name>
    <name type="synonym">Curculio ferrugineus</name>
    <dbReference type="NCBI Taxonomy" id="354439"/>
    <lineage>
        <taxon>Eukaryota</taxon>
        <taxon>Metazoa</taxon>
        <taxon>Ecdysozoa</taxon>
        <taxon>Arthropoda</taxon>
        <taxon>Hexapoda</taxon>
        <taxon>Insecta</taxon>
        <taxon>Pterygota</taxon>
        <taxon>Neoptera</taxon>
        <taxon>Endopterygota</taxon>
        <taxon>Coleoptera</taxon>
        <taxon>Polyphaga</taxon>
        <taxon>Cucujiformia</taxon>
        <taxon>Curculionidae</taxon>
        <taxon>Dryophthorinae</taxon>
        <taxon>Rhynchophorus</taxon>
    </lineage>
</organism>
<protein>
    <submittedName>
        <fullName evidence="1">Uncharacterized protein</fullName>
    </submittedName>
</protein>
<proteinExistence type="predicted"/>
<accession>A0A834I585</accession>
<reference evidence="1" key="1">
    <citation type="submission" date="2020-08" db="EMBL/GenBank/DDBJ databases">
        <title>Genome sequencing and assembly of the red palm weevil Rhynchophorus ferrugineus.</title>
        <authorList>
            <person name="Dias G.B."/>
            <person name="Bergman C.M."/>
            <person name="Manee M."/>
        </authorList>
    </citation>
    <scope>NUCLEOTIDE SEQUENCE</scope>
    <source>
        <strain evidence="1">AA-2017</strain>
        <tissue evidence="1">Whole larva</tissue>
    </source>
</reference>
<dbReference type="AlphaFoldDB" id="A0A834I585"/>
<name>A0A834I585_RHYFE</name>
<evidence type="ECO:0000313" key="1">
    <source>
        <dbReference type="EMBL" id="KAF7274194.1"/>
    </source>
</evidence>
<gene>
    <name evidence="1" type="ORF">GWI33_013130</name>
</gene>
<comment type="caution">
    <text evidence="1">The sequence shown here is derived from an EMBL/GenBank/DDBJ whole genome shotgun (WGS) entry which is preliminary data.</text>
</comment>
<evidence type="ECO:0000313" key="2">
    <source>
        <dbReference type="Proteomes" id="UP000625711"/>
    </source>
</evidence>
<sequence length="88" mass="9510">MSKSCQLNGRNAAFYAATSPSRPFPYRPASCSVSCGYESLLIASHTSTSYYLMQNASLKLFKLCFNCIDSEAAYLFVLSTGALSGAEQ</sequence>
<keyword evidence="2" id="KW-1185">Reference proteome</keyword>
<dbReference type="Proteomes" id="UP000625711">
    <property type="component" value="Unassembled WGS sequence"/>
</dbReference>